<keyword evidence="4" id="KW-1185">Reference proteome</keyword>
<protein>
    <submittedName>
        <fullName evidence="3">Fructose-6-phosphate aldolase</fullName>
    </submittedName>
</protein>
<dbReference type="RefSeq" id="WP_256191747.1">
    <property type="nucleotide sequence ID" value="NZ_CAJKKG010000003.1"/>
</dbReference>
<dbReference type="PANTHER" id="PTHR10683:SF40">
    <property type="entry name" value="FRUCTOSE-6-PHOSPHATE ALDOLASE 1-RELATED"/>
    <property type="match status" value="1"/>
</dbReference>
<dbReference type="InterPro" id="IPR018225">
    <property type="entry name" value="Transaldolase_AS"/>
</dbReference>
<dbReference type="SUPFAM" id="SSF51569">
    <property type="entry name" value="Aldolase"/>
    <property type="match status" value="1"/>
</dbReference>
<dbReference type="PANTHER" id="PTHR10683">
    <property type="entry name" value="TRANSALDOLASE"/>
    <property type="match status" value="1"/>
</dbReference>
<dbReference type="Proteomes" id="UP001524473">
    <property type="component" value="Unassembled WGS sequence"/>
</dbReference>
<evidence type="ECO:0000256" key="1">
    <source>
        <dbReference type="ARBA" id="ARBA00004496"/>
    </source>
</evidence>
<name>A0ABT1RYL1_9FIRM</name>
<evidence type="ECO:0000313" key="4">
    <source>
        <dbReference type="Proteomes" id="UP001524473"/>
    </source>
</evidence>
<dbReference type="InterPro" id="IPR033919">
    <property type="entry name" value="TSA/FSA_arc/bac"/>
</dbReference>
<sequence length="225" mass="24349">MKLIIDDADLNQIKSIYEYYPVDGVTTNPSILAKTGRPPYQVLEEIRTYLGSEAELHVQVVARDAVGMAEDAYRIVERLGRGTFVKIPAIPEGFKAMKQLCSEGIRVTATAVYTPMQAFLAGKCGADYTAPYINRIDNMGYNGVETAQRIHTVFRNNGLKTEVLAASFKNSQQILELCEFGIGAATAAPAVIEALVNNAAITGAVDAFTADFEKLVGIGKTMSNC</sequence>
<dbReference type="Gene3D" id="3.20.20.70">
    <property type="entry name" value="Aldolase class I"/>
    <property type="match status" value="1"/>
</dbReference>
<comment type="caution">
    <text evidence="3">The sequence shown here is derived from an EMBL/GenBank/DDBJ whole genome shotgun (WGS) entry which is preliminary data.</text>
</comment>
<dbReference type="EMBL" id="JANFZH010000014">
    <property type="protein sequence ID" value="MCQ4839734.1"/>
    <property type="molecule type" value="Genomic_DNA"/>
</dbReference>
<dbReference type="PROSITE" id="PS01054">
    <property type="entry name" value="TRANSALDOLASE_1"/>
    <property type="match status" value="1"/>
</dbReference>
<dbReference type="CDD" id="cd00956">
    <property type="entry name" value="Transaldolase_FSA"/>
    <property type="match status" value="1"/>
</dbReference>
<dbReference type="InterPro" id="IPR001585">
    <property type="entry name" value="TAL/FSA"/>
</dbReference>
<organism evidence="3 4">
    <name type="scientific">Neglectibacter timonensis</name>
    <dbReference type="NCBI Taxonomy" id="1776382"/>
    <lineage>
        <taxon>Bacteria</taxon>
        <taxon>Bacillati</taxon>
        <taxon>Bacillota</taxon>
        <taxon>Clostridia</taxon>
        <taxon>Eubacteriales</taxon>
        <taxon>Oscillospiraceae</taxon>
        <taxon>Neglectibacter</taxon>
    </lineage>
</organism>
<dbReference type="InterPro" id="IPR013785">
    <property type="entry name" value="Aldolase_TIM"/>
</dbReference>
<keyword evidence="2" id="KW-0704">Schiff base</keyword>
<reference evidence="3 4" key="1">
    <citation type="submission" date="2022-06" db="EMBL/GenBank/DDBJ databases">
        <title>Isolation of gut microbiota from human fecal samples.</title>
        <authorList>
            <person name="Pamer E.G."/>
            <person name="Barat B."/>
            <person name="Waligurski E."/>
            <person name="Medina S."/>
            <person name="Paddock L."/>
            <person name="Mostad J."/>
        </authorList>
    </citation>
    <scope>NUCLEOTIDE SEQUENCE [LARGE SCALE GENOMIC DNA]</scope>
    <source>
        <strain evidence="3 4">DFI.9.73</strain>
    </source>
</reference>
<proteinExistence type="predicted"/>
<comment type="subcellular location">
    <subcellularLocation>
        <location evidence="1">Cytoplasm</location>
    </subcellularLocation>
</comment>
<evidence type="ECO:0000313" key="3">
    <source>
        <dbReference type="EMBL" id="MCQ4839734.1"/>
    </source>
</evidence>
<evidence type="ECO:0000256" key="2">
    <source>
        <dbReference type="ARBA" id="ARBA00023270"/>
    </source>
</evidence>
<accession>A0ABT1RYL1</accession>
<dbReference type="Pfam" id="PF00923">
    <property type="entry name" value="TAL_FSA"/>
    <property type="match status" value="1"/>
</dbReference>
<gene>
    <name evidence="3" type="ORF">NE695_07385</name>
</gene>